<protein>
    <submittedName>
        <fullName evidence="2">Uncharacterized protein</fullName>
    </submittedName>
</protein>
<feature type="chain" id="PRO_5036072016" evidence="1">
    <location>
        <begin position="28"/>
        <end position="96"/>
    </location>
</feature>
<dbReference type="EMBL" id="UGYV01000001">
    <property type="protein sequence ID" value="SUI93680.1"/>
    <property type="molecule type" value="Genomic_DNA"/>
</dbReference>
<keyword evidence="1" id="KW-0732">Signal</keyword>
<evidence type="ECO:0000256" key="1">
    <source>
        <dbReference type="SAM" id="SignalP"/>
    </source>
</evidence>
<dbReference type="RefSeq" id="WP_115405138.1">
    <property type="nucleotide sequence ID" value="NZ_UGYV01000001.1"/>
</dbReference>
<dbReference type="AlphaFoldDB" id="A0A379ZB73"/>
<name>A0A379ZB73_9GAMM</name>
<accession>A0A379ZB73</accession>
<dbReference type="EMBL" id="UGYV01000001">
    <property type="protein sequence ID" value="SUI58319.1"/>
    <property type="molecule type" value="Genomic_DNA"/>
</dbReference>
<feature type="signal peptide" evidence="1">
    <location>
        <begin position="1"/>
        <end position="27"/>
    </location>
</feature>
<dbReference type="Proteomes" id="UP000255061">
    <property type="component" value="Unassembled WGS sequence"/>
</dbReference>
<proteinExistence type="predicted"/>
<sequence>MFTLTIKKTVQMSVLLGALFGSVAVQAEATPMSDVAGAIEQTLTKQTQELLVSAKRELVLSLHTQLAETIYDFNSQLGLNAEHISESVSADEYSAN</sequence>
<evidence type="ECO:0000313" key="4">
    <source>
        <dbReference type="Proteomes" id="UP000255061"/>
    </source>
</evidence>
<evidence type="ECO:0000313" key="3">
    <source>
        <dbReference type="EMBL" id="SUI93680.1"/>
    </source>
</evidence>
<gene>
    <name evidence="2" type="ORF">NCTC10736_00009</name>
    <name evidence="3" type="ORF">NCTC10736_03794</name>
</gene>
<reference evidence="2 4" key="1">
    <citation type="submission" date="2018-06" db="EMBL/GenBank/DDBJ databases">
        <authorList>
            <consortium name="Pathogen Informatics"/>
            <person name="Doyle S."/>
        </authorList>
    </citation>
    <scope>NUCLEOTIDE SEQUENCE [LARGE SCALE GENOMIC DNA]</scope>
    <source>
        <strain evidence="2 4">NCTC10736</strain>
    </source>
</reference>
<evidence type="ECO:0000313" key="2">
    <source>
        <dbReference type="EMBL" id="SUI58319.1"/>
    </source>
</evidence>
<organism evidence="2 4">
    <name type="scientific">Shewanella morhuae</name>
    <dbReference type="NCBI Taxonomy" id="365591"/>
    <lineage>
        <taxon>Bacteria</taxon>
        <taxon>Pseudomonadati</taxon>
        <taxon>Pseudomonadota</taxon>
        <taxon>Gammaproteobacteria</taxon>
        <taxon>Alteromonadales</taxon>
        <taxon>Shewanellaceae</taxon>
        <taxon>Shewanella</taxon>
    </lineage>
</organism>